<dbReference type="SMART" id="SM00369">
    <property type="entry name" value="LRR_TYP"/>
    <property type="match status" value="11"/>
</dbReference>
<accession>A0A6A0GWW0</accession>
<dbReference type="SMART" id="SM00364">
    <property type="entry name" value="LRR_BAC"/>
    <property type="match status" value="5"/>
</dbReference>
<evidence type="ECO:0000256" key="3">
    <source>
        <dbReference type="ARBA" id="ARBA00022737"/>
    </source>
</evidence>
<evidence type="ECO:0000256" key="2">
    <source>
        <dbReference type="ARBA" id="ARBA00022729"/>
    </source>
</evidence>
<sequence>MALELDSESLVGMPHLESLQLGRNNIWTLPERVFCPLPALRHLNLTWNRLQDVSEVGVTGGCGAHLITLDLSGNDLVMLPEAGLAGLESLKELYLQYNEISMMADGSLVGLNSLNVLNMSSNRLVALPPEIFNETLALQQLYLQNNSLSVLAPGLFSSLTELTLLDLSHNQLTSEWVTRFLTKLKNLQHLDLSNNVIRTLCKECLSGLSEVEVLDLSMNELTAIPHNSFDTNQGLKIMRLDGNKIGDVNALFAALPNLMWLNVSDNRITWFDYALIPAQLEYLDLQHNRITELGNYYTIQKELQLKTLDASHNFIEKLGPTSVPDSIQFIVRFQKVVSKKCGLKLFPPEPAAIPKEDDKAIIYDAFVSHSDLDAKTLLLFLTIIYIIITTITITYPNSEVVPSSTNINSRLP</sequence>
<keyword evidence="2" id="KW-0732">Signal</keyword>
<gene>
    <name evidence="5" type="ORF">HAZT_HAZT001514</name>
</gene>
<dbReference type="PANTHER" id="PTHR24373">
    <property type="entry name" value="SLIT RELATED LEUCINE-RICH REPEAT NEURONAL PROTEIN"/>
    <property type="match status" value="1"/>
</dbReference>
<evidence type="ECO:0000256" key="4">
    <source>
        <dbReference type="SAM" id="Phobius"/>
    </source>
</evidence>
<feature type="transmembrane region" description="Helical" evidence="4">
    <location>
        <begin position="377"/>
        <end position="395"/>
    </location>
</feature>
<reference evidence="5" key="3">
    <citation type="submission" date="2019-06" db="EMBL/GenBank/DDBJ databases">
        <authorList>
            <person name="Poynton C."/>
            <person name="Hasenbein S."/>
            <person name="Benoit J.B."/>
            <person name="Sepulveda M.S."/>
            <person name="Poelchau M.F."/>
            <person name="Murali S.C."/>
            <person name="Chen S."/>
            <person name="Glastad K.M."/>
            <person name="Werren J.H."/>
            <person name="Vineis J.H."/>
            <person name="Bowen J.L."/>
            <person name="Friedrich M."/>
            <person name="Jones J."/>
            <person name="Robertson H.M."/>
            <person name="Feyereisen R."/>
            <person name="Mechler-Hickson A."/>
            <person name="Mathers N."/>
            <person name="Lee C.E."/>
            <person name="Colbourne J.K."/>
            <person name="Biales A."/>
            <person name="Johnston J.S."/>
            <person name="Wellborn G.A."/>
            <person name="Rosendale A.J."/>
            <person name="Cridge A.G."/>
            <person name="Munoz-Torres M.C."/>
            <person name="Bain P.A."/>
            <person name="Manny A.R."/>
            <person name="Major K.M."/>
            <person name="Lambert F.N."/>
            <person name="Vulpe C.D."/>
            <person name="Tuck P."/>
            <person name="Blalock B.J."/>
            <person name="Lin Y.-Y."/>
            <person name="Smith M.E."/>
            <person name="Ochoa-Acuna H."/>
            <person name="Chen M.-J.M."/>
            <person name="Childers C.P."/>
            <person name="Qu J."/>
            <person name="Dugan S."/>
            <person name="Lee S.L."/>
            <person name="Chao H."/>
            <person name="Dinh H."/>
            <person name="Han Y."/>
            <person name="Doddapaneni H."/>
            <person name="Worley K.C."/>
            <person name="Muzny D.M."/>
            <person name="Gibbs R.A."/>
            <person name="Richards S."/>
        </authorList>
    </citation>
    <scope>NUCLEOTIDE SEQUENCE</scope>
    <source>
        <strain evidence="5">HAZT.00-mixed</strain>
        <tissue evidence="5">Whole organism</tissue>
    </source>
</reference>
<reference evidence="5" key="2">
    <citation type="journal article" date="2018" name="Environ. Sci. Technol.">
        <title>The Toxicogenome of Hyalella azteca: A Model for Sediment Ecotoxicology and Evolutionary Toxicology.</title>
        <authorList>
            <person name="Poynton H.C."/>
            <person name="Hasenbein S."/>
            <person name="Benoit J.B."/>
            <person name="Sepulveda M.S."/>
            <person name="Poelchau M.F."/>
            <person name="Hughes D.S.T."/>
            <person name="Murali S.C."/>
            <person name="Chen S."/>
            <person name="Glastad K.M."/>
            <person name="Goodisman M.A.D."/>
            <person name="Werren J.H."/>
            <person name="Vineis J.H."/>
            <person name="Bowen J.L."/>
            <person name="Friedrich M."/>
            <person name="Jones J."/>
            <person name="Robertson H.M."/>
            <person name="Feyereisen R."/>
            <person name="Mechler-Hickson A."/>
            <person name="Mathers N."/>
            <person name="Lee C.E."/>
            <person name="Colbourne J.K."/>
            <person name="Biales A."/>
            <person name="Johnston J.S."/>
            <person name="Wellborn G.A."/>
            <person name="Rosendale A.J."/>
            <person name="Cridge A.G."/>
            <person name="Munoz-Torres M.C."/>
            <person name="Bain P.A."/>
            <person name="Manny A.R."/>
            <person name="Major K.M."/>
            <person name="Lambert F.N."/>
            <person name="Vulpe C.D."/>
            <person name="Tuck P."/>
            <person name="Blalock B.J."/>
            <person name="Lin Y.Y."/>
            <person name="Smith M.E."/>
            <person name="Ochoa-Acuna H."/>
            <person name="Chen M.M."/>
            <person name="Childers C.P."/>
            <person name="Qu J."/>
            <person name="Dugan S."/>
            <person name="Lee S.L."/>
            <person name="Chao H."/>
            <person name="Dinh H."/>
            <person name="Han Y."/>
            <person name="Doddapaneni H."/>
            <person name="Worley K.C."/>
            <person name="Muzny D.M."/>
            <person name="Gibbs R.A."/>
            <person name="Richards S."/>
        </authorList>
    </citation>
    <scope>NUCLEOTIDE SEQUENCE</scope>
    <source>
        <strain evidence="5">HAZT.00-mixed</strain>
        <tissue evidence="5">Whole organism</tissue>
    </source>
</reference>
<organism evidence="5">
    <name type="scientific">Hyalella azteca</name>
    <name type="common">Amphipod</name>
    <dbReference type="NCBI Taxonomy" id="294128"/>
    <lineage>
        <taxon>Eukaryota</taxon>
        <taxon>Metazoa</taxon>
        <taxon>Ecdysozoa</taxon>
        <taxon>Arthropoda</taxon>
        <taxon>Crustacea</taxon>
        <taxon>Multicrustacea</taxon>
        <taxon>Malacostraca</taxon>
        <taxon>Eumalacostraca</taxon>
        <taxon>Peracarida</taxon>
        <taxon>Amphipoda</taxon>
        <taxon>Senticaudata</taxon>
        <taxon>Talitrida</taxon>
        <taxon>Talitroidea</taxon>
        <taxon>Hyalellidae</taxon>
        <taxon>Hyalella</taxon>
    </lineage>
</organism>
<keyword evidence="4" id="KW-0812">Transmembrane</keyword>
<dbReference type="InterPro" id="IPR032675">
    <property type="entry name" value="LRR_dom_sf"/>
</dbReference>
<dbReference type="Gene3D" id="3.80.10.10">
    <property type="entry name" value="Ribonuclease Inhibitor"/>
    <property type="match status" value="3"/>
</dbReference>
<keyword evidence="1" id="KW-0433">Leucine-rich repeat</keyword>
<keyword evidence="4" id="KW-1133">Transmembrane helix</keyword>
<dbReference type="InterPro" id="IPR003591">
    <property type="entry name" value="Leu-rich_rpt_typical-subtyp"/>
</dbReference>
<dbReference type="InterPro" id="IPR050328">
    <property type="entry name" value="Dev_Immune_Receptor"/>
</dbReference>
<dbReference type="SUPFAM" id="SSF52058">
    <property type="entry name" value="L domain-like"/>
    <property type="match status" value="1"/>
</dbReference>
<dbReference type="OrthoDB" id="6364554at2759"/>
<dbReference type="InterPro" id="IPR001611">
    <property type="entry name" value="Leu-rich_rpt"/>
</dbReference>
<reference evidence="5" key="1">
    <citation type="submission" date="2014-08" db="EMBL/GenBank/DDBJ databases">
        <authorList>
            <person name="Murali S."/>
            <person name="Richards S."/>
            <person name="Bandaranaike D."/>
            <person name="Bellair M."/>
            <person name="Blankenburg K."/>
            <person name="Chao H."/>
            <person name="Dinh H."/>
            <person name="Doddapaneni H."/>
            <person name="Dugan-Rocha S."/>
            <person name="Elkadiri S."/>
            <person name="Gnanaolivu R."/>
            <person name="Hughes D."/>
            <person name="Lee S."/>
            <person name="Li M."/>
            <person name="Ming W."/>
            <person name="Munidasa M."/>
            <person name="Muniz J."/>
            <person name="Nguyen L."/>
            <person name="Osuji N."/>
            <person name="Pu L.-L."/>
            <person name="Puazo M."/>
            <person name="Skinner E."/>
            <person name="Qu C."/>
            <person name="Quiroz J."/>
            <person name="Raj R."/>
            <person name="Weissenberger G."/>
            <person name="Xin Y."/>
            <person name="Zou X."/>
            <person name="Han Y."/>
            <person name="Worley K."/>
            <person name="Muzny D."/>
            <person name="Gibbs R."/>
        </authorList>
    </citation>
    <scope>NUCLEOTIDE SEQUENCE</scope>
    <source>
        <strain evidence="5">HAZT.00-mixed</strain>
        <tissue evidence="5">Whole organism</tissue>
    </source>
</reference>
<keyword evidence="4" id="KW-0472">Membrane</keyword>
<keyword evidence="3" id="KW-0677">Repeat</keyword>
<dbReference type="PANTHER" id="PTHR24373:SF370">
    <property type="entry name" value="FISH-LIPS, ISOFORM E"/>
    <property type="match status" value="1"/>
</dbReference>
<name>A0A6A0GWW0_HYAAZ</name>
<dbReference type="AlphaFoldDB" id="A0A6A0GWW0"/>
<protein>
    <recommendedName>
        <fullName evidence="6">LRRNT domain-containing protein</fullName>
    </recommendedName>
</protein>
<evidence type="ECO:0008006" key="6">
    <source>
        <dbReference type="Google" id="ProtNLM"/>
    </source>
</evidence>
<dbReference type="Pfam" id="PF13855">
    <property type="entry name" value="LRR_8"/>
    <property type="match status" value="3"/>
</dbReference>
<evidence type="ECO:0000313" key="5">
    <source>
        <dbReference type="EMBL" id="KAA0191243.1"/>
    </source>
</evidence>
<dbReference type="Proteomes" id="UP000711488">
    <property type="component" value="Unassembled WGS sequence"/>
</dbReference>
<dbReference type="FunFam" id="3.80.10.10:FF:001164">
    <property type="entry name" value="GH01279p"/>
    <property type="match status" value="1"/>
</dbReference>
<dbReference type="SMART" id="SM00365">
    <property type="entry name" value="LRR_SD22"/>
    <property type="match status" value="5"/>
</dbReference>
<dbReference type="EMBL" id="JQDR03012444">
    <property type="protein sequence ID" value="KAA0191243.1"/>
    <property type="molecule type" value="Genomic_DNA"/>
</dbReference>
<dbReference type="PROSITE" id="PS51450">
    <property type="entry name" value="LRR"/>
    <property type="match status" value="3"/>
</dbReference>
<evidence type="ECO:0000256" key="1">
    <source>
        <dbReference type="ARBA" id="ARBA00022614"/>
    </source>
</evidence>
<dbReference type="Pfam" id="PF00560">
    <property type="entry name" value="LRR_1"/>
    <property type="match status" value="1"/>
</dbReference>
<comment type="caution">
    <text evidence="5">The sequence shown here is derived from an EMBL/GenBank/DDBJ whole genome shotgun (WGS) entry which is preliminary data.</text>
</comment>
<proteinExistence type="predicted"/>
<dbReference type="PRINTS" id="PR00019">
    <property type="entry name" value="LEURICHRPT"/>
</dbReference>